<accession>A0A238WR93</accession>
<evidence type="ECO:0000313" key="2">
    <source>
        <dbReference type="EMBL" id="SNR49066.1"/>
    </source>
</evidence>
<dbReference type="RefSeq" id="WP_089384933.1">
    <property type="nucleotide sequence ID" value="NZ_FZNQ01000009.1"/>
</dbReference>
<gene>
    <name evidence="2" type="ORF">SAMN06264855_109108</name>
</gene>
<dbReference type="Proteomes" id="UP000198397">
    <property type="component" value="Unassembled WGS sequence"/>
</dbReference>
<proteinExistence type="predicted"/>
<name>A0A238WR93_HALVU</name>
<evidence type="ECO:0000256" key="1">
    <source>
        <dbReference type="SAM" id="MobiDB-lite"/>
    </source>
</evidence>
<dbReference type="EMBL" id="FZNQ01000009">
    <property type="protein sequence ID" value="SNR49066.1"/>
    <property type="molecule type" value="Genomic_DNA"/>
</dbReference>
<organism evidence="2 3">
    <name type="scientific">Halorubrum vacuolatum</name>
    <name type="common">Natronobacterium vacuolatum</name>
    <dbReference type="NCBI Taxonomy" id="63740"/>
    <lineage>
        <taxon>Archaea</taxon>
        <taxon>Methanobacteriati</taxon>
        <taxon>Methanobacteriota</taxon>
        <taxon>Stenosarchaea group</taxon>
        <taxon>Halobacteria</taxon>
        <taxon>Halobacteriales</taxon>
        <taxon>Haloferacaceae</taxon>
        <taxon>Halorubrum</taxon>
    </lineage>
</organism>
<feature type="region of interest" description="Disordered" evidence="1">
    <location>
        <begin position="86"/>
        <end position="122"/>
    </location>
</feature>
<feature type="compositionally biased region" description="Low complexity" evidence="1">
    <location>
        <begin position="86"/>
        <end position="100"/>
    </location>
</feature>
<dbReference type="OrthoDB" id="269969at2157"/>
<evidence type="ECO:0000313" key="3">
    <source>
        <dbReference type="Proteomes" id="UP000198397"/>
    </source>
</evidence>
<dbReference type="AlphaFoldDB" id="A0A238WR93"/>
<evidence type="ECO:0008006" key="4">
    <source>
        <dbReference type="Google" id="ProtNLM"/>
    </source>
</evidence>
<sequence>MERVAVTLDDDLAGSLSRYARRRQLNRDVAAERLLAEALASWRLDRAIERFAEGEITFERAAAAAEVDEWRFAELLVTAAGLDPSTASSSASMTWASPTAGVPSIPGDDAHRTDRLAFNTDG</sequence>
<reference evidence="2 3" key="1">
    <citation type="submission" date="2017-06" db="EMBL/GenBank/DDBJ databases">
        <authorList>
            <person name="Kim H.J."/>
            <person name="Triplett B.A."/>
        </authorList>
    </citation>
    <scope>NUCLEOTIDE SEQUENCE [LARGE SCALE GENOMIC DNA]</scope>
    <source>
        <strain evidence="2 3">DSM 8800</strain>
    </source>
</reference>
<protein>
    <recommendedName>
        <fullName evidence="4">Ribbon-helix-helix protein, copG family</fullName>
    </recommendedName>
</protein>
<keyword evidence="3" id="KW-1185">Reference proteome</keyword>